<sequence>HKKNRKPGRYIDLDNFSHIALHYQFVAYNSIHFFHREVDYLIKRDVDYIFIPREIEYQIPDGFLHGYTCPSTTTIADVIRAQFEHISNKILSPHVGTSNHFIQTTLKEFGRIAEIV</sequence>
<name>X1EN23_9ZZZZ</name>
<feature type="non-terminal residue" evidence="2">
    <location>
        <position position="116"/>
    </location>
</feature>
<gene>
    <name evidence="2" type="ORF">S01H4_64988</name>
</gene>
<dbReference type="Pfam" id="PF09989">
    <property type="entry name" value="DUF2229"/>
    <property type="match status" value="1"/>
</dbReference>
<evidence type="ECO:0000259" key="1">
    <source>
        <dbReference type="Pfam" id="PF09989"/>
    </source>
</evidence>
<feature type="domain" description="DUF2229" evidence="1">
    <location>
        <begin position="32"/>
        <end position="101"/>
    </location>
</feature>
<feature type="non-terminal residue" evidence="2">
    <location>
        <position position="1"/>
    </location>
</feature>
<evidence type="ECO:0000313" key="2">
    <source>
        <dbReference type="EMBL" id="GAH21765.1"/>
    </source>
</evidence>
<accession>X1EN23</accession>
<protein>
    <recommendedName>
        <fullName evidence="1">DUF2229 domain-containing protein</fullName>
    </recommendedName>
</protein>
<reference evidence="2" key="1">
    <citation type="journal article" date="2014" name="Front. Microbiol.">
        <title>High frequency of phylogenetically diverse reductive dehalogenase-homologous genes in deep subseafloor sedimentary metagenomes.</title>
        <authorList>
            <person name="Kawai M."/>
            <person name="Futagami T."/>
            <person name="Toyoda A."/>
            <person name="Takaki Y."/>
            <person name="Nishi S."/>
            <person name="Hori S."/>
            <person name="Arai W."/>
            <person name="Tsubouchi T."/>
            <person name="Morono Y."/>
            <person name="Uchiyama I."/>
            <person name="Ito T."/>
            <person name="Fujiyama A."/>
            <person name="Inagaki F."/>
            <person name="Takami H."/>
        </authorList>
    </citation>
    <scope>NUCLEOTIDE SEQUENCE</scope>
    <source>
        <strain evidence="2">Expedition CK06-06</strain>
    </source>
</reference>
<proteinExistence type="predicted"/>
<dbReference type="EMBL" id="BART01039596">
    <property type="protein sequence ID" value="GAH21765.1"/>
    <property type="molecule type" value="Genomic_DNA"/>
</dbReference>
<dbReference type="InterPro" id="IPR018709">
    <property type="entry name" value="CoA_activase_DUF2229"/>
</dbReference>
<dbReference type="AlphaFoldDB" id="X1EN23"/>
<comment type="caution">
    <text evidence="2">The sequence shown here is derived from an EMBL/GenBank/DDBJ whole genome shotgun (WGS) entry which is preliminary data.</text>
</comment>
<organism evidence="2">
    <name type="scientific">marine sediment metagenome</name>
    <dbReference type="NCBI Taxonomy" id="412755"/>
    <lineage>
        <taxon>unclassified sequences</taxon>
        <taxon>metagenomes</taxon>
        <taxon>ecological metagenomes</taxon>
    </lineage>
</organism>